<evidence type="ECO:0000313" key="2">
    <source>
        <dbReference type="Proteomes" id="UP000195455"/>
    </source>
</evidence>
<proteinExistence type="predicted"/>
<gene>
    <name evidence="1" type="ORF">B5G26_00955</name>
</gene>
<accession>A0A1Y3UA06</accession>
<dbReference type="AlphaFoldDB" id="A0A1Y3UA06"/>
<comment type="caution">
    <text evidence="1">The sequence shown here is derived from an EMBL/GenBank/DDBJ whole genome shotgun (WGS) entry which is preliminary data.</text>
</comment>
<protein>
    <submittedName>
        <fullName evidence="1">Uncharacterized protein</fullName>
    </submittedName>
</protein>
<reference evidence="2" key="1">
    <citation type="submission" date="2017-04" db="EMBL/GenBank/DDBJ databases">
        <title>Function of individual gut microbiota members based on whole genome sequencing of pure cultures obtained from chicken caecum.</title>
        <authorList>
            <person name="Medvecky M."/>
            <person name="Cejkova D."/>
            <person name="Polansky O."/>
            <person name="Karasova D."/>
            <person name="Kubasova T."/>
            <person name="Cizek A."/>
            <person name="Rychlik I."/>
        </authorList>
    </citation>
    <scope>NUCLEOTIDE SEQUENCE [LARGE SCALE GENOMIC DNA]</scope>
    <source>
        <strain evidence="2">An75</strain>
    </source>
</reference>
<evidence type="ECO:0000313" key="1">
    <source>
        <dbReference type="EMBL" id="OUN45626.1"/>
    </source>
</evidence>
<organism evidence="1 2">
    <name type="scientific">Anaerotignum lactatifermentans</name>
    <dbReference type="NCBI Taxonomy" id="160404"/>
    <lineage>
        <taxon>Bacteria</taxon>
        <taxon>Bacillati</taxon>
        <taxon>Bacillota</taxon>
        <taxon>Clostridia</taxon>
        <taxon>Lachnospirales</taxon>
        <taxon>Anaerotignaceae</taxon>
        <taxon>Anaerotignum</taxon>
    </lineage>
</organism>
<dbReference type="RefSeq" id="WP_087988371.1">
    <property type="nucleotide sequence ID" value="NZ_DBGCNK010000094.1"/>
</dbReference>
<name>A0A1Y3UA06_9FIRM</name>
<dbReference type="Proteomes" id="UP000195455">
    <property type="component" value="Unassembled WGS sequence"/>
</dbReference>
<dbReference type="EMBL" id="NFHM01000001">
    <property type="protein sequence ID" value="OUN45626.1"/>
    <property type="molecule type" value="Genomic_DNA"/>
</dbReference>
<sequence>MATFTEHYDLIKPGTDDYYDVADFNENMDAIDTQLYQAEQDMAGVSEKIGNPGDEGEDTLFGLLHPNNQPEEKADFYRYSKTEIKHQIKDWAALPASGSATYWTYLKLLNVYAKKSGSIYVKLATTQQGIASIIMLSKTTNTILTSPEKTKIQNMDAGVNFEFADFKVEYVNSASSSVSKENEWIFPVTAGTEYTFLLQVNNAKSMTVNEFSVGYTDTKEA</sequence>